<dbReference type="Gene3D" id="2.60.40.1120">
    <property type="entry name" value="Carboxypeptidase-like, regulatory domain"/>
    <property type="match status" value="1"/>
</dbReference>
<dbReference type="SUPFAM" id="SSF49452">
    <property type="entry name" value="Starch-binding domain-like"/>
    <property type="match status" value="1"/>
</dbReference>
<feature type="domain" description="Rhamnogalacturonan lyase" evidence="1">
    <location>
        <begin position="184"/>
        <end position="228"/>
    </location>
</feature>
<proteinExistence type="predicted"/>
<protein>
    <recommendedName>
        <fullName evidence="1">Rhamnogalacturonan lyase domain-containing protein</fullName>
    </recommendedName>
</protein>
<dbReference type="EMBL" id="JACQWF010000344">
    <property type="protein sequence ID" value="MBI4596261.1"/>
    <property type="molecule type" value="Genomic_DNA"/>
</dbReference>
<evidence type="ECO:0000313" key="2">
    <source>
        <dbReference type="EMBL" id="MBI4596261.1"/>
    </source>
</evidence>
<dbReference type="InterPro" id="IPR013784">
    <property type="entry name" value="Carb-bd-like_fold"/>
</dbReference>
<sequence length="234" mass="25902">MMEKGKVIIYLAAILSFLVSGVIFAYEVAEVTNGGTLEGSVRFSGNQPPPKIVEIGQDQEVCGKTRVIQELELNQGGVNNAVIKIVDIDKGKDFDSQEVVMGQEKCEYKPHILLASPGKLILASSDPMPHNIHTKSMLNAPINVTLNQLKRKSSLPVSFPEIIEFKCDLHGWMKAFVIVAEHPYYTISANTGAFLLRDVPPGKYELEVWHEVLGSQKQEVTVEAGKKTMVKFTY</sequence>
<dbReference type="AlphaFoldDB" id="A0A933GMQ6"/>
<gene>
    <name evidence="2" type="ORF">HY730_07805</name>
</gene>
<evidence type="ECO:0000313" key="3">
    <source>
        <dbReference type="Proteomes" id="UP000772181"/>
    </source>
</evidence>
<reference evidence="2" key="1">
    <citation type="submission" date="2020-07" db="EMBL/GenBank/DDBJ databases">
        <title>Huge and variable diversity of episymbiotic CPR bacteria and DPANN archaea in groundwater ecosystems.</title>
        <authorList>
            <person name="He C.Y."/>
            <person name="Keren R."/>
            <person name="Whittaker M."/>
            <person name="Farag I.F."/>
            <person name="Doudna J."/>
            <person name="Cate J.H.D."/>
            <person name="Banfield J.F."/>
        </authorList>
    </citation>
    <scope>NUCLEOTIDE SEQUENCE</scope>
    <source>
        <strain evidence="2">NC_groundwater_1482_Ag_S-0.65um_47_24</strain>
    </source>
</reference>
<organism evidence="2 3">
    <name type="scientific">Tectimicrobiota bacterium</name>
    <dbReference type="NCBI Taxonomy" id="2528274"/>
    <lineage>
        <taxon>Bacteria</taxon>
        <taxon>Pseudomonadati</taxon>
        <taxon>Nitrospinota/Tectimicrobiota group</taxon>
        <taxon>Candidatus Tectimicrobiota</taxon>
    </lineage>
</organism>
<accession>A0A933GMQ6</accession>
<dbReference type="GO" id="GO:0030246">
    <property type="term" value="F:carbohydrate binding"/>
    <property type="evidence" value="ECO:0007669"/>
    <property type="project" value="InterPro"/>
</dbReference>
<dbReference type="Pfam" id="PF14686">
    <property type="entry name" value="fn3_3"/>
    <property type="match status" value="1"/>
</dbReference>
<evidence type="ECO:0000259" key="1">
    <source>
        <dbReference type="Pfam" id="PF14686"/>
    </source>
</evidence>
<dbReference type="InterPro" id="IPR008972">
    <property type="entry name" value="Cupredoxin"/>
</dbReference>
<dbReference type="SUPFAM" id="SSF49503">
    <property type="entry name" value="Cupredoxins"/>
    <property type="match status" value="1"/>
</dbReference>
<dbReference type="Proteomes" id="UP000772181">
    <property type="component" value="Unassembled WGS sequence"/>
</dbReference>
<name>A0A933GMQ6_UNCTE</name>
<comment type="caution">
    <text evidence="2">The sequence shown here is derived from an EMBL/GenBank/DDBJ whole genome shotgun (WGS) entry which is preliminary data.</text>
</comment>
<dbReference type="InterPro" id="IPR029413">
    <property type="entry name" value="RG-lyase_II"/>
</dbReference>